<evidence type="ECO:0000256" key="3">
    <source>
        <dbReference type="ARBA" id="ARBA00022475"/>
    </source>
</evidence>
<dbReference type="InterPro" id="IPR027417">
    <property type="entry name" value="P-loop_NTPase"/>
</dbReference>
<evidence type="ECO:0000313" key="8">
    <source>
        <dbReference type="EMBL" id="UXH78425.1"/>
    </source>
</evidence>
<proteinExistence type="inferred from homology"/>
<keyword evidence="3" id="KW-1003">Cell membrane</keyword>
<keyword evidence="9" id="KW-1185">Reference proteome</keyword>
<dbReference type="EMBL" id="CP104562">
    <property type="protein sequence ID" value="UXH78425.1"/>
    <property type="molecule type" value="Genomic_DNA"/>
</dbReference>
<evidence type="ECO:0000259" key="7">
    <source>
        <dbReference type="PROSITE" id="PS50893"/>
    </source>
</evidence>
<dbReference type="InterPro" id="IPR003593">
    <property type="entry name" value="AAA+_ATPase"/>
</dbReference>
<organism evidence="8 9">
    <name type="scientific">Roseateles amylovorans</name>
    <dbReference type="NCBI Taxonomy" id="2978473"/>
    <lineage>
        <taxon>Bacteria</taxon>
        <taxon>Pseudomonadati</taxon>
        <taxon>Pseudomonadota</taxon>
        <taxon>Betaproteobacteria</taxon>
        <taxon>Burkholderiales</taxon>
        <taxon>Sphaerotilaceae</taxon>
        <taxon>Roseateles</taxon>
    </lineage>
</organism>
<dbReference type="SUPFAM" id="SSF52540">
    <property type="entry name" value="P-loop containing nucleoside triphosphate hydrolases"/>
    <property type="match status" value="1"/>
</dbReference>
<dbReference type="Gene3D" id="3.40.50.300">
    <property type="entry name" value="P-loop containing nucleotide triphosphate hydrolases"/>
    <property type="match status" value="1"/>
</dbReference>
<reference evidence="8" key="1">
    <citation type="submission" date="2022-10" db="EMBL/GenBank/DDBJ databases">
        <title>Characterization and whole genome sequencing of a new Roseateles species, isolated from fresh water.</title>
        <authorList>
            <person name="Guliayeva D.Y."/>
            <person name="Akhremchuk A.E."/>
            <person name="Sikolenko M.A."/>
            <person name="Valentovich L.N."/>
            <person name="Sidarenka A.V."/>
        </authorList>
    </citation>
    <scope>NUCLEOTIDE SEQUENCE</scope>
    <source>
        <strain evidence="8">BIM B-1768</strain>
    </source>
</reference>
<dbReference type="Proteomes" id="UP001064933">
    <property type="component" value="Chromosome"/>
</dbReference>
<keyword evidence="4" id="KW-0547">Nucleotide-binding</keyword>
<name>A0ABY6B593_9BURK</name>
<dbReference type="PANTHER" id="PTHR42788:SF10">
    <property type="entry name" value="ABC TRANSPORTER ATP-BINDING PROTEIN"/>
    <property type="match status" value="1"/>
</dbReference>
<keyword evidence="5 8" id="KW-0067">ATP-binding</keyword>
<dbReference type="PROSITE" id="PS50893">
    <property type="entry name" value="ABC_TRANSPORTER_2"/>
    <property type="match status" value="1"/>
</dbReference>
<comment type="similarity">
    <text evidence="1">Belongs to the ABC transporter superfamily.</text>
</comment>
<accession>A0ABY6B593</accession>
<dbReference type="Pfam" id="PF00005">
    <property type="entry name" value="ABC_tran"/>
    <property type="match status" value="1"/>
</dbReference>
<sequence>MSAVSPTPAGRTDDDPTVPPRPGAEEALLRVQGLSLDYRSERGVVRATHRVDFDVFPSERFVLLGASGCGKSSLLKAVGGFVAPSEGRILIDGRPVQGPGPDRIAVFQEFDQLPPWKTVLENVAFPLIASRTASKAQARERARDWLSRVGLSDFASAYPHQLSGGMKQRVAIARALAMQPRILLMDEPFAALDALTRRRMQDELLALWEQERFTLLFVTHAIDEALTVGHRILLLSPHPGRVRAELNAQGLTPSQRLAQSERIERLLFEAEPPSGRSTEGDVGAGADGGVAACLDCGLSTSAPAHATPRGAHA</sequence>
<dbReference type="GO" id="GO:0005524">
    <property type="term" value="F:ATP binding"/>
    <property type="evidence" value="ECO:0007669"/>
    <property type="project" value="UniProtKB-KW"/>
</dbReference>
<dbReference type="SMART" id="SM00382">
    <property type="entry name" value="AAA"/>
    <property type="match status" value="1"/>
</dbReference>
<dbReference type="InterPro" id="IPR017871">
    <property type="entry name" value="ABC_transporter-like_CS"/>
</dbReference>
<evidence type="ECO:0000256" key="6">
    <source>
        <dbReference type="SAM" id="MobiDB-lite"/>
    </source>
</evidence>
<evidence type="ECO:0000256" key="5">
    <source>
        <dbReference type="ARBA" id="ARBA00022840"/>
    </source>
</evidence>
<keyword evidence="2" id="KW-0813">Transport</keyword>
<gene>
    <name evidence="8" type="ORF">N4261_00320</name>
</gene>
<dbReference type="InterPro" id="IPR003439">
    <property type="entry name" value="ABC_transporter-like_ATP-bd"/>
</dbReference>
<protein>
    <submittedName>
        <fullName evidence="8">ABC transporter ATP-binding protein</fullName>
    </submittedName>
</protein>
<evidence type="ECO:0000256" key="1">
    <source>
        <dbReference type="ARBA" id="ARBA00005417"/>
    </source>
</evidence>
<keyword evidence="3" id="KW-0472">Membrane</keyword>
<dbReference type="InterPro" id="IPR050166">
    <property type="entry name" value="ABC_transporter_ATP-bind"/>
</dbReference>
<dbReference type="PANTHER" id="PTHR42788">
    <property type="entry name" value="TAURINE IMPORT ATP-BINDING PROTEIN-RELATED"/>
    <property type="match status" value="1"/>
</dbReference>
<dbReference type="CDD" id="cd03293">
    <property type="entry name" value="ABC_NrtD_SsuB_transporters"/>
    <property type="match status" value="1"/>
</dbReference>
<dbReference type="PROSITE" id="PS00211">
    <property type="entry name" value="ABC_TRANSPORTER_1"/>
    <property type="match status" value="1"/>
</dbReference>
<feature type="domain" description="ABC transporter" evidence="7">
    <location>
        <begin position="29"/>
        <end position="262"/>
    </location>
</feature>
<evidence type="ECO:0000256" key="2">
    <source>
        <dbReference type="ARBA" id="ARBA00022448"/>
    </source>
</evidence>
<evidence type="ECO:0000256" key="4">
    <source>
        <dbReference type="ARBA" id="ARBA00022741"/>
    </source>
</evidence>
<feature type="region of interest" description="Disordered" evidence="6">
    <location>
        <begin position="1"/>
        <end position="23"/>
    </location>
</feature>
<evidence type="ECO:0000313" key="9">
    <source>
        <dbReference type="Proteomes" id="UP001064933"/>
    </source>
</evidence>